<evidence type="ECO:0000313" key="4">
    <source>
        <dbReference type="EMBL" id="GAW94601.1"/>
    </source>
</evidence>
<feature type="transmembrane region" description="Helical" evidence="1">
    <location>
        <begin position="37"/>
        <end position="58"/>
    </location>
</feature>
<feature type="transmembrane region" description="Helical" evidence="1">
    <location>
        <begin position="106"/>
        <end position="125"/>
    </location>
</feature>
<dbReference type="CDD" id="cd01949">
    <property type="entry name" value="GGDEF"/>
    <property type="match status" value="1"/>
</dbReference>
<dbReference type="EMBL" id="BDQM01000001">
    <property type="protein sequence ID" value="GAW94601.1"/>
    <property type="molecule type" value="Genomic_DNA"/>
</dbReference>
<proteinExistence type="predicted"/>
<dbReference type="PROSITE" id="PS50887">
    <property type="entry name" value="GGDEF"/>
    <property type="match status" value="1"/>
</dbReference>
<feature type="transmembrane region" description="Helical" evidence="1">
    <location>
        <begin position="204"/>
        <end position="224"/>
    </location>
</feature>
<feature type="transmembrane region" description="Helical" evidence="1">
    <location>
        <begin position="12"/>
        <end position="30"/>
    </location>
</feature>
<dbReference type="InterPro" id="IPR029787">
    <property type="entry name" value="Nucleotide_cyclase"/>
</dbReference>
<dbReference type="PANTHER" id="PTHR33121:SF70">
    <property type="entry name" value="SIGNALING PROTEIN YKOW"/>
    <property type="match status" value="1"/>
</dbReference>
<evidence type="ECO:0000256" key="1">
    <source>
        <dbReference type="SAM" id="Phobius"/>
    </source>
</evidence>
<dbReference type="Proteomes" id="UP000197068">
    <property type="component" value="Unassembled WGS sequence"/>
</dbReference>
<keyword evidence="1" id="KW-1133">Transmembrane helix</keyword>
<dbReference type="InterPro" id="IPR043128">
    <property type="entry name" value="Rev_trsase/Diguanyl_cyclase"/>
</dbReference>
<dbReference type="Pfam" id="PF00563">
    <property type="entry name" value="EAL"/>
    <property type="match status" value="1"/>
</dbReference>
<evidence type="ECO:0000313" key="5">
    <source>
        <dbReference type="Proteomes" id="UP000197068"/>
    </source>
</evidence>
<evidence type="ECO:0000259" key="3">
    <source>
        <dbReference type="PROSITE" id="PS50887"/>
    </source>
</evidence>
<dbReference type="RefSeq" id="WP_057182370.1">
    <property type="nucleotide sequence ID" value="NZ_BDQM01000001.1"/>
</dbReference>
<dbReference type="SMART" id="SM00052">
    <property type="entry name" value="EAL"/>
    <property type="match status" value="1"/>
</dbReference>
<feature type="domain" description="GGDEF" evidence="3">
    <location>
        <begin position="279"/>
        <end position="411"/>
    </location>
</feature>
<accession>A0ABQ0MSL7</accession>
<feature type="domain" description="EAL" evidence="2">
    <location>
        <begin position="419"/>
        <end position="673"/>
    </location>
</feature>
<dbReference type="PANTHER" id="PTHR33121">
    <property type="entry name" value="CYCLIC DI-GMP PHOSPHODIESTERASE PDEF"/>
    <property type="match status" value="1"/>
</dbReference>
<reference evidence="4 5" key="1">
    <citation type="submission" date="2017-06" db="EMBL/GenBank/DDBJ databases">
        <title>Whole Genome Sequences of Colwellia marinimaniae MTCD1.</title>
        <authorList>
            <person name="Kusumoto H."/>
            <person name="Inoue M."/>
            <person name="Tanikawa K."/>
            <person name="Maeji H."/>
            <person name="Cameron J.H."/>
            <person name="Bartlett D.H."/>
        </authorList>
    </citation>
    <scope>NUCLEOTIDE SEQUENCE [LARGE SCALE GENOMIC DNA]</scope>
    <source>
        <strain evidence="4 5">MTCD1</strain>
    </source>
</reference>
<dbReference type="PROSITE" id="PS50883">
    <property type="entry name" value="EAL"/>
    <property type="match status" value="1"/>
</dbReference>
<dbReference type="Gene3D" id="3.30.70.270">
    <property type="match status" value="1"/>
</dbReference>
<name>A0ABQ0MSL7_9GAMM</name>
<dbReference type="InterPro" id="IPR050706">
    <property type="entry name" value="Cyclic-di-GMP_PDE-like"/>
</dbReference>
<dbReference type="CDD" id="cd01948">
    <property type="entry name" value="EAL"/>
    <property type="match status" value="1"/>
</dbReference>
<dbReference type="InterPro" id="IPR001633">
    <property type="entry name" value="EAL_dom"/>
</dbReference>
<dbReference type="NCBIfam" id="TIGR00254">
    <property type="entry name" value="GGDEF"/>
    <property type="match status" value="1"/>
</dbReference>
<sequence length="674" mass="77374">MIDYITPRTFLFATQAVVFSVLLFVFVVYYRTFLRKYVMYWLVSIAMLSLSYFIKAFLPYTSVDLASNNWHFIAEFILQTCQYSFLFFLVLGVFNAKTHKAIPNKIPIAGLSLIIVVSLTTTLWFSFDPSQAFNHFYLTISLPSFIFGCSFLALASYLLFDKTSYFSSKVLMYFAAVIGLRYLIHSFISIVALTEPWFRQLELFLLYFDVAAHSILGFILLIWMQGAERFAAINAINRAQYLGKHDSLTGALNREQVMAKLSDKIHELSQANKTNKNQLKLSVFLIDIKQFKFVNDTYGLKIGDYILGEIASRLNHSVFMPQAVGRLSGDSFMFVIEFEQASHVDRAVSHIHELIERTFRYEQQEISIQASIGYCFYPDDADKAEELLQKANLALHHAETNNIATVAFKEGMQAQGRHLLIMEKQLRAALEHDEFILYYQPQLNLLTNKLEGVEALVRWQHPEKGLLAPSEFLSEIEALNMHNEFDNYILDKACQASERWFNLYQRRIAIAVNITAIEFQNEQLVTNIQNLLHKYSIPSRYLELEITENVVMTDIARAMDSIVKLQSMGIKVSIDDFGTGYSSLAYLRELPIDKIKIDRSFIHEVAINDSDLTIVKSMIDLSHGLGKRVLAEGVETVEQLNLLRHLGCDAVQGYFISKPLPEDELVLYLKRKKR</sequence>
<dbReference type="InterPro" id="IPR035919">
    <property type="entry name" value="EAL_sf"/>
</dbReference>
<feature type="transmembrane region" description="Helical" evidence="1">
    <location>
        <begin position="171"/>
        <end position="192"/>
    </location>
</feature>
<dbReference type="Pfam" id="PF00990">
    <property type="entry name" value="GGDEF"/>
    <property type="match status" value="1"/>
</dbReference>
<dbReference type="InterPro" id="IPR000160">
    <property type="entry name" value="GGDEF_dom"/>
</dbReference>
<feature type="transmembrane region" description="Helical" evidence="1">
    <location>
        <begin position="137"/>
        <end position="159"/>
    </location>
</feature>
<comment type="caution">
    <text evidence="4">The sequence shown here is derived from an EMBL/GenBank/DDBJ whole genome shotgun (WGS) entry which is preliminary data.</text>
</comment>
<evidence type="ECO:0000259" key="2">
    <source>
        <dbReference type="PROSITE" id="PS50883"/>
    </source>
</evidence>
<keyword evidence="5" id="KW-1185">Reference proteome</keyword>
<keyword evidence="1" id="KW-0812">Transmembrane</keyword>
<protein>
    <submittedName>
        <fullName evidence="4">Bifunctional diguanylate cyclase/phosphodiesterase</fullName>
    </submittedName>
</protein>
<keyword evidence="1" id="KW-0472">Membrane</keyword>
<gene>
    <name evidence="4" type="ORF">MTCD1_00197</name>
</gene>
<dbReference type="SUPFAM" id="SSF141868">
    <property type="entry name" value="EAL domain-like"/>
    <property type="match status" value="1"/>
</dbReference>
<organism evidence="4 5">
    <name type="scientific">Colwellia marinimaniae</name>
    <dbReference type="NCBI Taxonomy" id="1513592"/>
    <lineage>
        <taxon>Bacteria</taxon>
        <taxon>Pseudomonadati</taxon>
        <taxon>Pseudomonadota</taxon>
        <taxon>Gammaproteobacteria</taxon>
        <taxon>Alteromonadales</taxon>
        <taxon>Colwelliaceae</taxon>
        <taxon>Colwellia</taxon>
    </lineage>
</organism>
<dbReference type="Gene3D" id="3.20.20.450">
    <property type="entry name" value="EAL domain"/>
    <property type="match status" value="1"/>
</dbReference>
<dbReference type="SMART" id="SM00267">
    <property type="entry name" value="GGDEF"/>
    <property type="match status" value="1"/>
</dbReference>
<feature type="transmembrane region" description="Helical" evidence="1">
    <location>
        <begin position="70"/>
        <end position="94"/>
    </location>
</feature>
<dbReference type="SUPFAM" id="SSF55073">
    <property type="entry name" value="Nucleotide cyclase"/>
    <property type="match status" value="1"/>
</dbReference>